<dbReference type="EMBL" id="AKHW03006631">
    <property type="protein sequence ID" value="KYO19328.1"/>
    <property type="molecule type" value="Genomic_DNA"/>
</dbReference>
<dbReference type="AlphaFoldDB" id="A0A151M4A5"/>
<name>A0A151M4A5_ALLMI</name>
<reference evidence="1 2" key="1">
    <citation type="journal article" date="2012" name="Genome Biol.">
        <title>Sequencing three crocodilian genomes to illuminate the evolution of archosaurs and amniotes.</title>
        <authorList>
            <person name="St John J.A."/>
            <person name="Braun E.L."/>
            <person name="Isberg S.R."/>
            <person name="Miles L.G."/>
            <person name="Chong A.Y."/>
            <person name="Gongora J."/>
            <person name="Dalzell P."/>
            <person name="Moran C."/>
            <person name="Bed'hom B."/>
            <person name="Abzhanov A."/>
            <person name="Burgess S.C."/>
            <person name="Cooksey A.M."/>
            <person name="Castoe T.A."/>
            <person name="Crawford N.G."/>
            <person name="Densmore L.D."/>
            <person name="Drew J.C."/>
            <person name="Edwards S.V."/>
            <person name="Faircloth B.C."/>
            <person name="Fujita M.K."/>
            <person name="Greenwold M.J."/>
            <person name="Hoffmann F.G."/>
            <person name="Howard J.M."/>
            <person name="Iguchi T."/>
            <person name="Janes D.E."/>
            <person name="Khan S.Y."/>
            <person name="Kohno S."/>
            <person name="de Koning A.J."/>
            <person name="Lance S.L."/>
            <person name="McCarthy F.M."/>
            <person name="McCormack J.E."/>
            <person name="Merchant M.E."/>
            <person name="Peterson D.G."/>
            <person name="Pollock D.D."/>
            <person name="Pourmand N."/>
            <person name="Raney B.J."/>
            <person name="Roessler K.A."/>
            <person name="Sanford J.R."/>
            <person name="Sawyer R.H."/>
            <person name="Schmidt C.J."/>
            <person name="Triplett E.W."/>
            <person name="Tuberville T.D."/>
            <person name="Venegas-Anaya M."/>
            <person name="Howard J.T."/>
            <person name="Jarvis E.D."/>
            <person name="Guillette L.J.Jr."/>
            <person name="Glenn T.C."/>
            <person name="Green R.E."/>
            <person name="Ray D.A."/>
        </authorList>
    </citation>
    <scope>NUCLEOTIDE SEQUENCE [LARGE SCALE GENOMIC DNA]</scope>
    <source>
        <strain evidence="1">KSC_2009_1</strain>
    </source>
</reference>
<keyword evidence="2" id="KW-1185">Reference proteome</keyword>
<evidence type="ECO:0000313" key="2">
    <source>
        <dbReference type="Proteomes" id="UP000050525"/>
    </source>
</evidence>
<dbReference type="Proteomes" id="UP000050525">
    <property type="component" value="Unassembled WGS sequence"/>
</dbReference>
<sequence>MVVNVEVCELEIIVAGGAVAISPVFVPGLNEGCHLPRWPPKYHKILASLIPAPLDMAIQIYRERNLLFKLEYNKERFPGRITHVFLKSPVTCGRFITAAKKQVPEPS</sequence>
<evidence type="ECO:0000313" key="1">
    <source>
        <dbReference type="EMBL" id="KYO19328.1"/>
    </source>
</evidence>
<accession>A0A151M4A5</accession>
<organism evidence="1 2">
    <name type="scientific">Alligator mississippiensis</name>
    <name type="common">American alligator</name>
    <dbReference type="NCBI Taxonomy" id="8496"/>
    <lineage>
        <taxon>Eukaryota</taxon>
        <taxon>Metazoa</taxon>
        <taxon>Chordata</taxon>
        <taxon>Craniata</taxon>
        <taxon>Vertebrata</taxon>
        <taxon>Euteleostomi</taxon>
        <taxon>Archelosauria</taxon>
        <taxon>Archosauria</taxon>
        <taxon>Crocodylia</taxon>
        <taxon>Alligatoridae</taxon>
        <taxon>Alligatorinae</taxon>
        <taxon>Alligator</taxon>
    </lineage>
</organism>
<comment type="caution">
    <text evidence="1">The sequence shown here is derived from an EMBL/GenBank/DDBJ whole genome shotgun (WGS) entry which is preliminary data.</text>
</comment>
<proteinExistence type="predicted"/>
<gene>
    <name evidence="1" type="ORF">Y1Q_0003477</name>
</gene>
<protein>
    <submittedName>
        <fullName evidence="1">Uncharacterized protein</fullName>
    </submittedName>
</protein>